<gene>
    <name evidence="1" type="ORF">M514_27450</name>
</gene>
<protein>
    <submittedName>
        <fullName evidence="1">Uncharacterized protein</fullName>
    </submittedName>
</protein>
<accession>A0A085MT19</accession>
<organism evidence="1">
    <name type="scientific">Trichuris suis</name>
    <name type="common">pig whipworm</name>
    <dbReference type="NCBI Taxonomy" id="68888"/>
    <lineage>
        <taxon>Eukaryota</taxon>
        <taxon>Metazoa</taxon>
        <taxon>Ecdysozoa</taxon>
        <taxon>Nematoda</taxon>
        <taxon>Enoplea</taxon>
        <taxon>Dorylaimia</taxon>
        <taxon>Trichinellida</taxon>
        <taxon>Trichuridae</taxon>
        <taxon>Trichuris</taxon>
    </lineage>
</organism>
<reference evidence="1" key="1">
    <citation type="journal article" date="2014" name="Nat. Genet.">
        <title>Genome and transcriptome of the porcine whipworm Trichuris suis.</title>
        <authorList>
            <person name="Jex A.R."/>
            <person name="Nejsum P."/>
            <person name="Schwarz E.M."/>
            <person name="Hu L."/>
            <person name="Young N.D."/>
            <person name="Hall R.S."/>
            <person name="Korhonen P.K."/>
            <person name="Liao S."/>
            <person name="Thamsborg S."/>
            <person name="Xia J."/>
            <person name="Xu P."/>
            <person name="Wang S."/>
            <person name="Scheerlinck J.P."/>
            <person name="Hofmann A."/>
            <person name="Sternberg P.W."/>
            <person name="Wang J."/>
            <person name="Gasser R.B."/>
        </authorList>
    </citation>
    <scope>NUCLEOTIDE SEQUENCE [LARGE SCALE GENOMIC DNA]</scope>
    <source>
        <strain evidence="1">DCEP-RM93F</strain>
    </source>
</reference>
<evidence type="ECO:0000313" key="1">
    <source>
        <dbReference type="EMBL" id="KFD60365.1"/>
    </source>
</evidence>
<dbReference type="Proteomes" id="UP000030758">
    <property type="component" value="Unassembled WGS sequence"/>
</dbReference>
<name>A0A085MT19_9BILA</name>
<proteinExistence type="predicted"/>
<dbReference type="EMBL" id="KL367672">
    <property type="protein sequence ID" value="KFD60365.1"/>
    <property type="molecule type" value="Genomic_DNA"/>
</dbReference>
<dbReference type="AlphaFoldDB" id="A0A085MT19"/>
<sequence>MILPQINFKERITPCLGQFDNPSCSSNANELTSVSFPAMRNVHQCNVWGPHQRGSTLTGEQNAADLLKSVPEQTHPRPVPIYPCYNE</sequence>